<reference evidence="1 2" key="1">
    <citation type="journal article" date="2020" name="G3 (Bethesda)">
        <title>CeMbio - The Caenorhabditis elegans Microbiome Resource.</title>
        <authorList>
            <person name="Dirksen P."/>
            <person name="Assie A."/>
            <person name="Zimmermann J."/>
            <person name="Zhang F."/>
            <person name="Tietje A.M."/>
            <person name="Marsh S.A."/>
            <person name="Felix M.A."/>
            <person name="Shapira M."/>
            <person name="Kaleta C."/>
            <person name="Schulenburg H."/>
            <person name="Samuel B."/>
        </authorList>
    </citation>
    <scope>NUCLEOTIDE SEQUENCE [LARGE SCALE GENOMIC DNA]</scope>
    <source>
        <strain evidence="1 2">BIGb0172</strain>
    </source>
</reference>
<dbReference type="Gene3D" id="2.10.70.10">
    <property type="entry name" value="Complement Module, domain 1"/>
    <property type="match status" value="1"/>
</dbReference>
<gene>
    <name evidence="1" type="ORF">HS961_16005</name>
</gene>
<protein>
    <submittedName>
        <fullName evidence="1">Hemin uptake protein HemP</fullName>
    </submittedName>
</protein>
<dbReference type="KEGG" id="cpis:HS961_16005"/>
<evidence type="ECO:0000313" key="1">
    <source>
        <dbReference type="EMBL" id="QMV74216.1"/>
    </source>
</evidence>
<evidence type="ECO:0000313" key="2">
    <source>
        <dbReference type="Proteomes" id="UP000515240"/>
    </source>
</evidence>
<keyword evidence="2" id="KW-1185">Reference proteome</keyword>
<organism evidence="1 2">
    <name type="scientific">Comamonas piscis</name>
    <dbReference type="NCBI Taxonomy" id="1562974"/>
    <lineage>
        <taxon>Bacteria</taxon>
        <taxon>Pseudomonadati</taxon>
        <taxon>Pseudomonadota</taxon>
        <taxon>Betaproteobacteria</taxon>
        <taxon>Burkholderiales</taxon>
        <taxon>Comamonadaceae</taxon>
        <taxon>Comamonas</taxon>
    </lineage>
</organism>
<dbReference type="InterPro" id="IPR019600">
    <property type="entry name" value="Hemin_uptake_protein_HemP"/>
</dbReference>
<accession>A0A7G5EJP1</accession>
<dbReference type="Proteomes" id="UP000515240">
    <property type="component" value="Chromosome"/>
</dbReference>
<dbReference type="EMBL" id="CP058554">
    <property type="protein sequence ID" value="QMV74216.1"/>
    <property type="molecule type" value="Genomic_DNA"/>
</dbReference>
<dbReference type="RefSeq" id="WP_182323675.1">
    <property type="nucleotide sequence ID" value="NZ_CP058554.1"/>
</dbReference>
<name>A0A7G5EJP1_9BURK</name>
<proteinExistence type="predicted"/>
<dbReference type="Pfam" id="PF10636">
    <property type="entry name" value="hemP"/>
    <property type="match status" value="1"/>
</dbReference>
<sequence>MQTIALPATPLATASKSASVSQGHATHSAALESSELLQGAKAVSIVHNGSIYRLQTTKLGKLILTK</sequence>
<dbReference type="AlphaFoldDB" id="A0A7G5EJP1"/>